<feature type="active site" evidence="2">
    <location>
        <position position="280"/>
    </location>
</feature>
<feature type="compositionally biased region" description="Low complexity" evidence="3">
    <location>
        <begin position="417"/>
        <end position="508"/>
    </location>
</feature>
<comment type="similarity">
    <text evidence="1">Belongs to the peptidase A1 family.</text>
</comment>
<evidence type="ECO:0000259" key="5">
    <source>
        <dbReference type="PROSITE" id="PS51767"/>
    </source>
</evidence>
<dbReference type="Pfam" id="PF00026">
    <property type="entry name" value="Asp"/>
    <property type="match status" value="1"/>
</dbReference>
<evidence type="ECO:0000256" key="4">
    <source>
        <dbReference type="SAM" id="SignalP"/>
    </source>
</evidence>
<proteinExistence type="inferred from homology"/>
<feature type="signal peptide" evidence="4">
    <location>
        <begin position="1"/>
        <end position="17"/>
    </location>
</feature>
<feature type="chain" id="PRO_5014149474" evidence="4">
    <location>
        <begin position="18"/>
        <end position="677"/>
    </location>
</feature>
<dbReference type="AlphaFoldDB" id="A0A2H4SG98"/>
<dbReference type="SUPFAM" id="SSF50630">
    <property type="entry name" value="Acid proteases"/>
    <property type="match status" value="1"/>
</dbReference>
<dbReference type="PANTHER" id="PTHR47966">
    <property type="entry name" value="BETA-SITE APP-CLEAVING ENZYME, ISOFORM A-RELATED"/>
    <property type="match status" value="1"/>
</dbReference>
<dbReference type="GO" id="GO:0004190">
    <property type="term" value="F:aspartic-type endopeptidase activity"/>
    <property type="evidence" value="ECO:0007669"/>
    <property type="project" value="InterPro"/>
</dbReference>
<reference evidence="6 7" key="1">
    <citation type="journal article" date="2017" name="BMC Genomics">
        <title>Chromosome level assembly and secondary metabolite potential of the parasitic fungus Cordyceps militaris.</title>
        <authorList>
            <person name="Kramer G.J."/>
            <person name="Nodwell J.R."/>
        </authorList>
    </citation>
    <scope>NUCLEOTIDE SEQUENCE [LARGE SCALE GENOMIC DNA]</scope>
    <source>
        <strain evidence="6 7">ATCC 34164</strain>
    </source>
</reference>
<keyword evidence="4" id="KW-0732">Signal</keyword>
<feature type="compositionally biased region" description="Polar residues" evidence="3">
    <location>
        <begin position="567"/>
        <end position="603"/>
    </location>
</feature>
<dbReference type="OrthoDB" id="771136at2759"/>
<evidence type="ECO:0000313" key="6">
    <source>
        <dbReference type="EMBL" id="ATY62123.1"/>
    </source>
</evidence>
<dbReference type="Proteomes" id="UP000323067">
    <property type="component" value="Chromosome vii"/>
</dbReference>
<evidence type="ECO:0000256" key="3">
    <source>
        <dbReference type="SAM" id="MobiDB-lite"/>
    </source>
</evidence>
<organism evidence="6 7">
    <name type="scientific">Cordyceps militaris</name>
    <name type="common">Caterpillar fungus</name>
    <name type="synonym">Clavaria militaris</name>
    <dbReference type="NCBI Taxonomy" id="73501"/>
    <lineage>
        <taxon>Eukaryota</taxon>
        <taxon>Fungi</taxon>
        <taxon>Dikarya</taxon>
        <taxon>Ascomycota</taxon>
        <taxon>Pezizomycotina</taxon>
        <taxon>Sordariomycetes</taxon>
        <taxon>Hypocreomycetidae</taxon>
        <taxon>Hypocreales</taxon>
        <taxon>Cordycipitaceae</taxon>
        <taxon>Cordyceps</taxon>
    </lineage>
</organism>
<dbReference type="EMBL" id="CP023324">
    <property type="protein sequence ID" value="ATY62123.1"/>
    <property type="molecule type" value="Genomic_DNA"/>
</dbReference>
<dbReference type="Gene3D" id="2.40.70.10">
    <property type="entry name" value="Acid Proteases"/>
    <property type="match status" value="2"/>
</dbReference>
<dbReference type="VEuPathDB" id="FungiDB:CCM_09182"/>
<dbReference type="InterPro" id="IPR001461">
    <property type="entry name" value="Aspartic_peptidase_A1"/>
</dbReference>
<feature type="region of interest" description="Disordered" evidence="3">
    <location>
        <begin position="520"/>
        <end position="603"/>
    </location>
</feature>
<evidence type="ECO:0000256" key="2">
    <source>
        <dbReference type="PIRSR" id="PIRSR601461-1"/>
    </source>
</evidence>
<evidence type="ECO:0000313" key="7">
    <source>
        <dbReference type="Proteomes" id="UP000323067"/>
    </source>
</evidence>
<feature type="domain" description="Peptidase A1" evidence="5">
    <location>
        <begin position="71"/>
        <end position="388"/>
    </location>
</feature>
<dbReference type="GO" id="GO:0006508">
    <property type="term" value="P:proteolysis"/>
    <property type="evidence" value="ECO:0007669"/>
    <property type="project" value="InterPro"/>
</dbReference>
<dbReference type="VEuPathDB" id="FungiDB:A9K55_009288"/>
<dbReference type="PANTHER" id="PTHR47966:SF65">
    <property type="entry name" value="ASPARTIC-TYPE ENDOPEPTIDASE"/>
    <property type="match status" value="1"/>
</dbReference>
<gene>
    <name evidence="6" type="ORF">A9K55_009288</name>
</gene>
<feature type="region of interest" description="Disordered" evidence="3">
    <location>
        <begin position="414"/>
        <end position="508"/>
    </location>
</feature>
<protein>
    <submittedName>
        <fullName evidence="6">Peptidase A1</fullName>
    </submittedName>
</protein>
<dbReference type="InterPro" id="IPR021109">
    <property type="entry name" value="Peptidase_aspartic_dom_sf"/>
</dbReference>
<evidence type="ECO:0000256" key="1">
    <source>
        <dbReference type="ARBA" id="ARBA00007447"/>
    </source>
</evidence>
<dbReference type="PRINTS" id="PR00792">
    <property type="entry name" value="PEPSIN"/>
</dbReference>
<accession>A0A2H4SG98</accession>
<sequence>MRSFILATTVGAAAVQAVAIANTLATADDNRAVELPGLLRFPVSTTERSSAQPARRQASTDLINQESGSQYLISLSMGTPAQAVQVAFDTGSSELWVNPDCSTSGEADLCRGLGRFVPGASTVSLGKKGSVTYGKGQVKFDYVQDTVGLGSATISNQTFGAAYASSDLGEGILGAGPDLGGFDAAPYPLVVDSLARQGVINARAFSVDLRSVDSARGAVIFGGADTKKFAGTLTKCPIVVPGPDGDVRYWITMDGLTVNAPDGTAQQGLAAGASLAIFPDTGATLGHLPAAIVDAVAAGFPGASFDARRNQHTVPCALRKENKTVDFKFGAAVVKVSFGDFIWQAGTDLCVLGVVPSAASSKTWSLGDSFLRAAYAVFDQDNKNVWLAQSADCGTNLVAFGKGADAVKPLQGECGESAGTSSSTTTSPAATSSSAQTSSAPTTGSSSLTASSSSQPSSVTTSSKSQTSATSSRSQISATSSRNPTSSVTTSTVPSVTSSSSSQAANLPASSVSIVTGIPTSSVPTSTRVPPSSVPSGTGIPSSSIRTRIGTSTSSASTGTGQPTSSKPTSTGVSNSSVCNGSPITTSSAVHPTGTGSTSSTNLRNATSAVTAAPTYTFTYLTASTYTITSCPPVVTNCPVGRVTFELVTAYTTWCPDELATPTGSAGSDEGWWMEDR</sequence>
<dbReference type="PROSITE" id="PS51767">
    <property type="entry name" value="PEPTIDASE_A1"/>
    <property type="match status" value="1"/>
</dbReference>
<feature type="compositionally biased region" description="Low complexity" evidence="3">
    <location>
        <begin position="520"/>
        <end position="566"/>
    </location>
</feature>
<name>A0A2H4SG98_CORMI</name>
<feature type="active site" evidence="2">
    <location>
        <position position="89"/>
    </location>
</feature>
<dbReference type="InterPro" id="IPR033121">
    <property type="entry name" value="PEPTIDASE_A1"/>
</dbReference>